<feature type="compositionally biased region" description="Basic and acidic residues" evidence="10">
    <location>
        <begin position="162"/>
        <end position="176"/>
    </location>
</feature>
<evidence type="ECO:0000256" key="5">
    <source>
        <dbReference type="ARBA" id="ARBA00022801"/>
    </source>
</evidence>
<feature type="active site" evidence="8">
    <location>
        <position position="631"/>
    </location>
</feature>
<dbReference type="PROSITE" id="PS00141">
    <property type="entry name" value="ASP_PROTEASE"/>
    <property type="match status" value="1"/>
</dbReference>
<keyword evidence="3 9" id="KW-0645">Protease</keyword>
<dbReference type="PANTHER" id="PTHR30060:SF0">
    <property type="entry name" value="COILED-COIL PROTEIN (DUF2040)-RELATED"/>
    <property type="match status" value="1"/>
</dbReference>
<feature type="compositionally biased region" description="Basic and acidic residues" evidence="10">
    <location>
        <begin position="51"/>
        <end position="66"/>
    </location>
</feature>
<feature type="compositionally biased region" description="Polar residues" evidence="10">
    <location>
        <begin position="179"/>
        <end position="194"/>
    </location>
</feature>
<feature type="compositionally biased region" description="Basic and acidic residues" evidence="10">
    <location>
        <begin position="200"/>
        <end position="223"/>
    </location>
</feature>
<dbReference type="GO" id="GO:0006508">
    <property type="term" value="P:proteolysis"/>
    <property type="evidence" value="ECO:0007669"/>
    <property type="project" value="UniProtKB-KW"/>
</dbReference>
<feature type="domain" description="Peptidase A1" evidence="11">
    <location>
        <begin position="386"/>
        <end position="761"/>
    </location>
</feature>
<feature type="region of interest" description="Disordered" evidence="10">
    <location>
        <begin position="159"/>
        <end position="276"/>
    </location>
</feature>
<evidence type="ECO:0000256" key="3">
    <source>
        <dbReference type="ARBA" id="ARBA00022670"/>
    </source>
</evidence>
<dbReference type="Pfam" id="PF14543">
    <property type="entry name" value="TAXi_N"/>
    <property type="match status" value="1"/>
</dbReference>
<dbReference type="Pfam" id="PF09745">
    <property type="entry name" value="NSRP1_N"/>
    <property type="match status" value="1"/>
</dbReference>
<evidence type="ECO:0000256" key="8">
    <source>
        <dbReference type="PIRSR" id="PIRSR601461-1"/>
    </source>
</evidence>
<gene>
    <name evidence="12" type="ORF">SASPL_119414</name>
</gene>
<evidence type="ECO:0000256" key="7">
    <source>
        <dbReference type="ARBA" id="ARBA00023180"/>
    </source>
</evidence>
<dbReference type="InterPro" id="IPR021109">
    <property type="entry name" value="Peptidase_aspartic_dom_sf"/>
</dbReference>
<feature type="region of interest" description="Disordered" evidence="10">
    <location>
        <begin position="1"/>
        <end position="29"/>
    </location>
</feature>
<evidence type="ECO:0000256" key="1">
    <source>
        <dbReference type="ARBA" id="ARBA00007447"/>
    </source>
</evidence>
<dbReference type="GO" id="GO:0004190">
    <property type="term" value="F:aspartic-type endopeptidase activity"/>
    <property type="evidence" value="ECO:0007669"/>
    <property type="project" value="UniProtKB-KW"/>
</dbReference>
<dbReference type="EMBL" id="PNBA02000007">
    <property type="protein sequence ID" value="KAG6417260.1"/>
    <property type="molecule type" value="Genomic_DNA"/>
</dbReference>
<organism evidence="12">
    <name type="scientific">Salvia splendens</name>
    <name type="common">Scarlet sage</name>
    <dbReference type="NCBI Taxonomy" id="180675"/>
    <lineage>
        <taxon>Eukaryota</taxon>
        <taxon>Viridiplantae</taxon>
        <taxon>Streptophyta</taxon>
        <taxon>Embryophyta</taxon>
        <taxon>Tracheophyta</taxon>
        <taxon>Spermatophyta</taxon>
        <taxon>Magnoliopsida</taxon>
        <taxon>eudicotyledons</taxon>
        <taxon>Gunneridae</taxon>
        <taxon>Pentapetalae</taxon>
        <taxon>asterids</taxon>
        <taxon>lamiids</taxon>
        <taxon>Lamiales</taxon>
        <taxon>Lamiaceae</taxon>
        <taxon>Nepetoideae</taxon>
        <taxon>Mentheae</taxon>
        <taxon>Salviinae</taxon>
        <taxon>Salvia</taxon>
        <taxon>Salvia subgen. Calosphace</taxon>
        <taxon>core Calosphace</taxon>
    </lineage>
</organism>
<dbReference type="Pfam" id="PF14541">
    <property type="entry name" value="TAXi_C"/>
    <property type="match status" value="1"/>
</dbReference>
<dbReference type="InterPro" id="IPR034161">
    <property type="entry name" value="Pepsin-like_plant"/>
</dbReference>
<dbReference type="InterPro" id="IPR018612">
    <property type="entry name" value="NSRP1_N"/>
</dbReference>
<reference evidence="12" key="1">
    <citation type="submission" date="2018-01" db="EMBL/GenBank/DDBJ databases">
        <authorList>
            <person name="Mao J.F."/>
        </authorList>
    </citation>
    <scope>NUCLEOTIDE SEQUENCE</scope>
    <source>
        <strain evidence="12">Huo1</strain>
        <tissue evidence="12">Leaf</tissue>
    </source>
</reference>
<dbReference type="CDD" id="cd05476">
    <property type="entry name" value="pepsin_A_like_plant"/>
    <property type="match status" value="1"/>
</dbReference>
<evidence type="ECO:0000256" key="2">
    <source>
        <dbReference type="ARBA" id="ARBA00010126"/>
    </source>
</evidence>
<dbReference type="SUPFAM" id="SSF50630">
    <property type="entry name" value="Acid proteases"/>
    <property type="match status" value="1"/>
</dbReference>
<dbReference type="InterPro" id="IPR001969">
    <property type="entry name" value="Aspartic_peptidase_AS"/>
</dbReference>
<evidence type="ECO:0000256" key="4">
    <source>
        <dbReference type="ARBA" id="ARBA00022750"/>
    </source>
</evidence>
<comment type="similarity">
    <text evidence="2">Belongs to the NSRP1 family.</text>
</comment>
<evidence type="ECO:0000256" key="6">
    <source>
        <dbReference type="ARBA" id="ARBA00023054"/>
    </source>
</evidence>
<keyword evidence="5 9" id="KW-0378">Hydrolase</keyword>
<feature type="region of interest" description="Disordered" evidence="10">
    <location>
        <begin position="51"/>
        <end position="71"/>
    </location>
</feature>
<dbReference type="InterPro" id="IPR001461">
    <property type="entry name" value="Aspartic_peptidase_A1"/>
</dbReference>
<dbReference type="PRINTS" id="PR00792">
    <property type="entry name" value="PEPSIN"/>
</dbReference>
<comment type="similarity">
    <text evidence="1 9">Belongs to the peptidase A1 family.</text>
</comment>
<keyword evidence="4 9" id="KW-0064">Aspartyl protease</keyword>
<evidence type="ECO:0000313" key="12">
    <source>
        <dbReference type="EMBL" id="KAG6417260.1"/>
    </source>
</evidence>
<keyword evidence="7" id="KW-0325">Glycoprotein</keyword>
<feature type="compositionally biased region" description="Pro residues" evidence="10">
    <location>
        <begin position="14"/>
        <end position="23"/>
    </location>
</feature>
<dbReference type="InterPro" id="IPR032799">
    <property type="entry name" value="TAXi_C"/>
</dbReference>
<evidence type="ECO:0000313" key="13">
    <source>
        <dbReference type="Proteomes" id="UP000298416"/>
    </source>
</evidence>
<dbReference type="FunFam" id="2.40.70.10:FF:000034">
    <property type="entry name" value="Aspartyl protease family protein"/>
    <property type="match status" value="1"/>
</dbReference>
<dbReference type="GO" id="GO:0000381">
    <property type="term" value="P:regulation of alternative mRNA splicing, via spliceosome"/>
    <property type="evidence" value="ECO:0007669"/>
    <property type="project" value="InterPro"/>
</dbReference>
<accession>A0A8X8XSA0</accession>
<evidence type="ECO:0000256" key="10">
    <source>
        <dbReference type="SAM" id="MobiDB-lite"/>
    </source>
</evidence>
<name>A0A8X8XSA0_SALSN</name>
<dbReference type="AlphaFoldDB" id="A0A8X8XSA0"/>
<evidence type="ECO:0000259" key="11">
    <source>
        <dbReference type="PROSITE" id="PS51767"/>
    </source>
</evidence>
<dbReference type="PROSITE" id="PS51767">
    <property type="entry name" value="PEPTIDASE_A1"/>
    <property type="match status" value="1"/>
</dbReference>
<dbReference type="Gene3D" id="2.40.70.10">
    <property type="entry name" value="Acid Proteases"/>
    <property type="match status" value="2"/>
</dbReference>
<sequence>MSKYGLQLRVKPQQKPPARPPPPKVEEQHKKVLEEDPLAFDYDGVYDQMKEKQVRPKVEDRQDRKPRYIQGLIDKAKQREREHEIIYERKLAKERSQDEHLYADKDKFVTSAYKKKLAEQAKWIEEERLRELREQKEDVTTKADLSDFYFNLSKNVAFGSEDADKGKSKKHPDEKAVQPTRQVSPATAGTSLDSSRMAKTHQDEIAAHHSPKDKPHSSIRDQVADEQPARNLPRPDSQKRSEDVASAAGDLPGPDNNKGSEEAAPVAKDHHKRSEDALAAAKERFLARKKAKTQTTFSTLLNVEVWYCYLTVLLCAFVRRYGFISTSDDKRLTMPKFGVDLPITHKRPLQRLTQLASAAVARAGHLKNGKNSPPSTTPLFPFNGAYTVSLSFGTPPQSIPMIIDTGSSFSWFPCTKRYVCRNCSSSPISSFLPKQSSSARFLGCMNPKCGWLHKPFDPNSSCQDCQLSSKANCTQICPPYILLYGLGSTGGVAMVETLTMPHGKIEDFLVGCSLFSSSQPAGVVGFGRGVSSLPSQLGLKKFSCCHVSHKFDNSPKSSFLVMDSDSDSGAKTAELSYTPLLKNPARDDEGSAVADYYYVGLRRIVVGGRKVEVSYRDLVPDSGGNGGTIVDSGSTFVYMNKAIFEVVYGAFSEQVKGYKRAAEVEGATGLRPCYNITGQKDLKMPEMELHFKGGAEMVLPLENYFFVVDDGERSVMCLTVVTDDTLLGPDLVGGPSVILGNFLMQNFHVEYDLRNERFGFRQQSCS</sequence>
<comment type="caution">
    <text evidence="12">The sequence shown here is derived from an EMBL/GenBank/DDBJ whole genome shotgun (WGS) entry which is preliminary data.</text>
</comment>
<evidence type="ECO:0000256" key="9">
    <source>
        <dbReference type="RuleBase" id="RU000454"/>
    </source>
</evidence>
<protein>
    <recommendedName>
        <fullName evidence="11">Peptidase A1 domain-containing protein</fullName>
    </recommendedName>
</protein>
<keyword evidence="6" id="KW-0175">Coiled coil</keyword>
<feature type="active site" evidence="8">
    <location>
        <position position="404"/>
    </location>
</feature>
<dbReference type="InterPro" id="IPR032861">
    <property type="entry name" value="TAXi_N"/>
</dbReference>
<keyword evidence="13" id="KW-1185">Reference proteome</keyword>
<dbReference type="Proteomes" id="UP000298416">
    <property type="component" value="Unassembled WGS sequence"/>
</dbReference>
<dbReference type="InterPro" id="IPR033121">
    <property type="entry name" value="PEPTIDASE_A1"/>
</dbReference>
<reference evidence="12" key="2">
    <citation type="submission" date="2020-08" db="EMBL/GenBank/DDBJ databases">
        <title>Plant Genome Project.</title>
        <authorList>
            <person name="Zhang R.-G."/>
        </authorList>
    </citation>
    <scope>NUCLEOTIDE SEQUENCE</scope>
    <source>
        <strain evidence="12">Huo1</strain>
        <tissue evidence="12">Leaf</tissue>
    </source>
</reference>
<proteinExistence type="inferred from homology"/>
<dbReference type="PANTHER" id="PTHR30060">
    <property type="entry name" value="INNER MEMBRANE PROTEIN"/>
    <property type="match status" value="1"/>
</dbReference>